<evidence type="ECO:0000313" key="2">
    <source>
        <dbReference type="EMBL" id="KAG0585366.1"/>
    </source>
</evidence>
<comment type="caution">
    <text evidence="2">The sequence shown here is derived from an EMBL/GenBank/DDBJ whole genome shotgun (WGS) entry which is preliminary data.</text>
</comment>
<keyword evidence="1" id="KW-0472">Membrane</keyword>
<reference evidence="2" key="1">
    <citation type="submission" date="2020-06" db="EMBL/GenBank/DDBJ databases">
        <title>WGS assembly of Ceratodon purpureus strain R40.</title>
        <authorList>
            <person name="Carey S.B."/>
            <person name="Jenkins J."/>
            <person name="Shu S."/>
            <person name="Lovell J.T."/>
            <person name="Sreedasyam A."/>
            <person name="Maumus F."/>
            <person name="Tiley G.P."/>
            <person name="Fernandez-Pozo N."/>
            <person name="Barry K."/>
            <person name="Chen C."/>
            <person name="Wang M."/>
            <person name="Lipzen A."/>
            <person name="Daum C."/>
            <person name="Saski C.A."/>
            <person name="Payton A.C."/>
            <person name="Mcbreen J.C."/>
            <person name="Conrad R.E."/>
            <person name="Kollar L.M."/>
            <person name="Olsson S."/>
            <person name="Huttunen S."/>
            <person name="Landis J.B."/>
            <person name="Wickett N.J."/>
            <person name="Johnson M.G."/>
            <person name="Rensing S.A."/>
            <person name="Grimwood J."/>
            <person name="Schmutz J."/>
            <person name="Mcdaniel S.F."/>
        </authorList>
    </citation>
    <scope>NUCLEOTIDE SEQUENCE</scope>
    <source>
        <strain evidence="2">R40</strain>
    </source>
</reference>
<proteinExistence type="predicted"/>
<sequence length="117" mass="12625">MVYCSSFGSSISSLCLHSLLGSLFISRSLSLSLFCSTFLVRFTAHHIFPSVSIGCLQNLAAPFFSHSASSLSNFQNILQFPTRATTYLFLALALAVLLLYEKTAKAHCCALPVAVPS</sequence>
<keyword evidence="1" id="KW-0812">Transmembrane</keyword>
<protein>
    <submittedName>
        <fullName evidence="2">Uncharacterized protein</fullName>
    </submittedName>
</protein>
<organism evidence="2 3">
    <name type="scientific">Ceratodon purpureus</name>
    <name type="common">Fire moss</name>
    <name type="synonym">Dicranum purpureum</name>
    <dbReference type="NCBI Taxonomy" id="3225"/>
    <lineage>
        <taxon>Eukaryota</taxon>
        <taxon>Viridiplantae</taxon>
        <taxon>Streptophyta</taxon>
        <taxon>Embryophyta</taxon>
        <taxon>Bryophyta</taxon>
        <taxon>Bryophytina</taxon>
        <taxon>Bryopsida</taxon>
        <taxon>Dicranidae</taxon>
        <taxon>Pseudoditrichales</taxon>
        <taxon>Ditrichaceae</taxon>
        <taxon>Ceratodon</taxon>
    </lineage>
</organism>
<evidence type="ECO:0000256" key="1">
    <source>
        <dbReference type="SAM" id="Phobius"/>
    </source>
</evidence>
<evidence type="ECO:0000313" key="3">
    <source>
        <dbReference type="Proteomes" id="UP000822688"/>
    </source>
</evidence>
<keyword evidence="3" id="KW-1185">Reference proteome</keyword>
<gene>
    <name evidence="2" type="ORF">KC19_2G006100</name>
</gene>
<dbReference type="EMBL" id="CM026422">
    <property type="protein sequence ID" value="KAG0585366.1"/>
    <property type="molecule type" value="Genomic_DNA"/>
</dbReference>
<dbReference type="Proteomes" id="UP000822688">
    <property type="component" value="Chromosome 2"/>
</dbReference>
<keyword evidence="1" id="KW-1133">Transmembrane helix</keyword>
<feature type="transmembrane region" description="Helical" evidence="1">
    <location>
        <begin position="84"/>
        <end position="100"/>
    </location>
</feature>
<name>A0A8T0IRB5_CERPU</name>
<accession>A0A8T0IRB5</accession>
<dbReference type="AlphaFoldDB" id="A0A8T0IRB5"/>